<dbReference type="PANTHER" id="PTHR34236">
    <property type="entry name" value="DIMETHYL SULFOXIDE REDUCTASE TRANSCRIPTIONAL ACTIVATOR"/>
    <property type="match status" value="1"/>
</dbReference>
<evidence type="ECO:0000259" key="1">
    <source>
        <dbReference type="Pfam" id="PF04967"/>
    </source>
</evidence>
<dbReference type="EMBL" id="JFZT01000015">
    <property type="protein sequence ID" value="EZQ11392.1"/>
    <property type="molecule type" value="Genomic_DNA"/>
</dbReference>
<feature type="domain" description="HTH bat-type" evidence="1">
    <location>
        <begin position="174"/>
        <end position="224"/>
    </location>
</feature>
<sequence length="228" mass="26644">MKLMPEYLYANLALRHSGCWTEFTVYDYYDTLVSVEYSTFNILKANRISIVRRSKYESKSKLKQVLDHDSSIMDYDFSNLISTNKYTVYSIFMLQDVNSTVIGKLKSRGIIVLNATVRNGIEYYDIISNDNIKIVVDDLLKIDDRIKIVNLYFSNLDEKNLFKAISRNIGNVMFTEKEQMLIKKAEELGYFDSPRKKNLDEFARELGVSKMNISLRLRNVLKKIHNLI</sequence>
<gene>
    <name evidence="2" type="ORF">CM19_01550</name>
</gene>
<dbReference type="Proteomes" id="UP000024332">
    <property type="component" value="Unassembled WGS sequence"/>
</dbReference>
<name>A0A031LSN0_9CREN</name>
<protein>
    <submittedName>
        <fullName evidence="2">Bacterio-opsin activator</fullName>
    </submittedName>
</protein>
<dbReference type="Pfam" id="PF04967">
    <property type="entry name" value="HTH_10"/>
    <property type="match status" value="1"/>
</dbReference>
<dbReference type="AlphaFoldDB" id="A0A031LSN0"/>
<evidence type="ECO:0000313" key="2">
    <source>
        <dbReference type="EMBL" id="EZQ11392.1"/>
    </source>
</evidence>
<organism evidence="2 3">
    <name type="scientific">Candidatus Acidianus copahuensis</name>
    <dbReference type="NCBI Taxonomy" id="1160895"/>
    <lineage>
        <taxon>Archaea</taxon>
        <taxon>Thermoproteota</taxon>
        <taxon>Thermoprotei</taxon>
        <taxon>Sulfolobales</taxon>
        <taxon>Sulfolobaceae</taxon>
        <taxon>Acidianus</taxon>
    </lineage>
</organism>
<dbReference type="PANTHER" id="PTHR34236:SF1">
    <property type="entry name" value="DIMETHYL SULFOXIDE REDUCTASE TRANSCRIPTIONAL ACTIVATOR"/>
    <property type="match status" value="1"/>
</dbReference>
<proteinExistence type="predicted"/>
<reference evidence="2 3" key="1">
    <citation type="submission" date="2014-03" db="EMBL/GenBank/DDBJ databases">
        <title>Draft genome sequence of the novel thermoacidophilic archaea Acidianus copahuensis ALE1 strain, isolated from Copahue volcanic area in Neuquen Argentina.</title>
        <authorList>
            <person name="Urbieta M.S."/>
            <person name="Rascovan N."/>
            <person name="Castro C."/>
            <person name="Revale S."/>
            <person name="Giaveno M.A."/>
            <person name="Vazquez M.P."/>
            <person name="Donati E.R."/>
        </authorList>
    </citation>
    <scope>NUCLEOTIDE SEQUENCE [LARGE SCALE GENOMIC DNA]</scope>
    <source>
        <strain evidence="2 3">ALE1</strain>
    </source>
</reference>
<accession>A0A031LSN0</accession>
<comment type="caution">
    <text evidence="2">The sequence shown here is derived from an EMBL/GenBank/DDBJ whole genome shotgun (WGS) entry which is preliminary data.</text>
</comment>
<evidence type="ECO:0000313" key="3">
    <source>
        <dbReference type="Proteomes" id="UP000024332"/>
    </source>
</evidence>
<keyword evidence="3" id="KW-1185">Reference proteome</keyword>
<dbReference type="InterPro" id="IPR007050">
    <property type="entry name" value="HTH_bacterioopsin"/>
</dbReference>